<name>A0ACB8SJ16_9AGAM</name>
<keyword evidence="2" id="KW-1185">Reference proteome</keyword>
<evidence type="ECO:0000313" key="2">
    <source>
        <dbReference type="Proteomes" id="UP000814140"/>
    </source>
</evidence>
<proteinExistence type="predicted"/>
<evidence type="ECO:0000313" key="1">
    <source>
        <dbReference type="EMBL" id="KAI0056065.1"/>
    </source>
</evidence>
<reference evidence="1" key="1">
    <citation type="submission" date="2021-03" db="EMBL/GenBank/DDBJ databases">
        <authorList>
            <consortium name="DOE Joint Genome Institute"/>
            <person name="Ahrendt S."/>
            <person name="Looney B.P."/>
            <person name="Miyauchi S."/>
            <person name="Morin E."/>
            <person name="Drula E."/>
            <person name="Courty P.E."/>
            <person name="Chicoki N."/>
            <person name="Fauchery L."/>
            <person name="Kohler A."/>
            <person name="Kuo A."/>
            <person name="Labutti K."/>
            <person name="Pangilinan J."/>
            <person name="Lipzen A."/>
            <person name="Riley R."/>
            <person name="Andreopoulos W."/>
            <person name="He G."/>
            <person name="Johnson J."/>
            <person name="Barry K.W."/>
            <person name="Grigoriev I.V."/>
            <person name="Nagy L."/>
            <person name="Hibbett D."/>
            <person name="Henrissat B."/>
            <person name="Matheny P.B."/>
            <person name="Labbe J."/>
            <person name="Martin F."/>
        </authorList>
    </citation>
    <scope>NUCLEOTIDE SEQUENCE</scope>
    <source>
        <strain evidence="1">HHB10654</strain>
    </source>
</reference>
<sequence length="345" mass="37117">MHWEPADLVFLVRVAGLRTDIDLFDTTHTSTQGASALEAHEAHPPPPPLPTAAAHHPETLATLLAPVIPTVKQAASTAETLTTHGTPINERLDAAERTRVILQNALRRARLARVDLKHRPENPQSVPPVKQEAMPIASSELDANAKLMPPGDEPVSVEVPVEAVVDRASDEPETPEAIRVAVDGKHEETRTDEVHHPPSLPTPSKPTAIKPPSRLRPPTAKSIIPSSGPLKLSGDSVPKGINAMTDGFSTLAPAVEPKTKPADLFDDVSSPLSSIEVIEAVRISPPVKTRIQADADSDEDEDLLYEGKSVTLRDILVRAGDATFAHFDILHDEDVDVADETMGWD</sequence>
<dbReference type="Proteomes" id="UP000814140">
    <property type="component" value="Unassembled WGS sequence"/>
</dbReference>
<protein>
    <submittedName>
        <fullName evidence="1">Uncharacterized protein</fullName>
    </submittedName>
</protein>
<organism evidence="1 2">
    <name type="scientific">Artomyces pyxidatus</name>
    <dbReference type="NCBI Taxonomy" id="48021"/>
    <lineage>
        <taxon>Eukaryota</taxon>
        <taxon>Fungi</taxon>
        <taxon>Dikarya</taxon>
        <taxon>Basidiomycota</taxon>
        <taxon>Agaricomycotina</taxon>
        <taxon>Agaricomycetes</taxon>
        <taxon>Russulales</taxon>
        <taxon>Auriscalpiaceae</taxon>
        <taxon>Artomyces</taxon>
    </lineage>
</organism>
<comment type="caution">
    <text evidence="1">The sequence shown here is derived from an EMBL/GenBank/DDBJ whole genome shotgun (WGS) entry which is preliminary data.</text>
</comment>
<gene>
    <name evidence="1" type="ORF">BV25DRAFT_1658711</name>
</gene>
<reference evidence="1" key="2">
    <citation type="journal article" date="2022" name="New Phytol.">
        <title>Evolutionary transition to the ectomycorrhizal habit in the genomes of a hyperdiverse lineage of mushroom-forming fungi.</title>
        <authorList>
            <person name="Looney B."/>
            <person name="Miyauchi S."/>
            <person name="Morin E."/>
            <person name="Drula E."/>
            <person name="Courty P.E."/>
            <person name="Kohler A."/>
            <person name="Kuo A."/>
            <person name="LaButti K."/>
            <person name="Pangilinan J."/>
            <person name="Lipzen A."/>
            <person name="Riley R."/>
            <person name="Andreopoulos W."/>
            <person name="He G."/>
            <person name="Johnson J."/>
            <person name="Nolan M."/>
            <person name="Tritt A."/>
            <person name="Barry K.W."/>
            <person name="Grigoriev I.V."/>
            <person name="Nagy L.G."/>
            <person name="Hibbett D."/>
            <person name="Henrissat B."/>
            <person name="Matheny P.B."/>
            <person name="Labbe J."/>
            <person name="Martin F.M."/>
        </authorList>
    </citation>
    <scope>NUCLEOTIDE SEQUENCE</scope>
    <source>
        <strain evidence="1">HHB10654</strain>
    </source>
</reference>
<accession>A0ACB8SJ16</accession>
<dbReference type="EMBL" id="MU277272">
    <property type="protein sequence ID" value="KAI0056065.1"/>
    <property type="molecule type" value="Genomic_DNA"/>
</dbReference>